<dbReference type="RefSeq" id="WP_158983873.1">
    <property type="nucleotide sequence ID" value="NZ_BAABKY010000006.1"/>
</dbReference>
<dbReference type="Proteomes" id="UP001501083">
    <property type="component" value="Unassembled WGS sequence"/>
</dbReference>
<gene>
    <name evidence="2" type="ORF">GCM10025759_35080</name>
</gene>
<dbReference type="NCBIfam" id="NF047335">
    <property type="entry name" value="T3SS_XAC0095"/>
    <property type="match status" value="1"/>
</dbReference>
<keyword evidence="3" id="KW-1185">Reference proteome</keyword>
<evidence type="ECO:0000259" key="1">
    <source>
        <dbReference type="Pfam" id="PF26642"/>
    </source>
</evidence>
<sequence>MQKDVCFSPDAPRAYLLPLQAHGSLKQARDQLRLYAQMVDPCSDTPDEILVNSMALADLFDRIAVDLDNVIGTLSPTSN</sequence>
<dbReference type="InterPro" id="IPR058099">
    <property type="entry name" value="T3SS_XAC0095_dom"/>
</dbReference>
<protein>
    <recommendedName>
        <fullName evidence="1">XAC0095-like domain-containing protein</fullName>
    </recommendedName>
</protein>
<name>A0ABP9LPI4_9GAMM</name>
<feature type="domain" description="XAC0095-like" evidence="1">
    <location>
        <begin position="14"/>
        <end position="75"/>
    </location>
</feature>
<dbReference type="Pfam" id="PF26642">
    <property type="entry name" value="XAC0095_dom"/>
    <property type="match status" value="1"/>
</dbReference>
<reference evidence="3" key="1">
    <citation type="journal article" date="2019" name="Int. J. Syst. Evol. Microbiol.">
        <title>The Global Catalogue of Microorganisms (GCM) 10K type strain sequencing project: providing services to taxonomists for standard genome sequencing and annotation.</title>
        <authorList>
            <consortium name="The Broad Institute Genomics Platform"/>
            <consortium name="The Broad Institute Genome Sequencing Center for Infectious Disease"/>
            <person name="Wu L."/>
            <person name="Ma J."/>
        </authorList>
    </citation>
    <scope>NUCLEOTIDE SEQUENCE [LARGE SCALE GENOMIC DNA]</scope>
    <source>
        <strain evidence="3">JCM 19212</strain>
    </source>
</reference>
<evidence type="ECO:0000313" key="2">
    <source>
        <dbReference type="EMBL" id="GAA5082848.1"/>
    </source>
</evidence>
<comment type="caution">
    <text evidence="2">The sequence shown here is derived from an EMBL/GenBank/DDBJ whole genome shotgun (WGS) entry which is preliminary data.</text>
</comment>
<accession>A0ABP9LPI4</accession>
<dbReference type="EMBL" id="BAABKY010000006">
    <property type="protein sequence ID" value="GAA5082848.1"/>
    <property type="molecule type" value="Genomic_DNA"/>
</dbReference>
<organism evidence="2 3">
    <name type="scientific">Lysobacter panacisoli</name>
    <dbReference type="NCBI Taxonomy" id="1255263"/>
    <lineage>
        <taxon>Bacteria</taxon>
        <taxon>Pseudomonadati</taxon>
        <taxon>Pseudomonadota</taxon>
        <taxon>Gammaproteobacteria</taxon>
        <taxon>Lysobacterales</taxon>
        <taxon>Lysobacteraceae</taxon>
        <taxon>Lysobacter</taxon>
    </lineage>
</organism>
<proteinExistence type="predicted"/>
<evidence type="ECO:0000313" key="3">
    <source>
        <dbReference type="Proteomes" id="UP001501083"/>
    </source>
</evidence>